<organism evidence="2 3">
    <name type="scientific">Reticulomyxa filosa</name>
    <dbReference type="NCBI Taxonomy" id="46433"/>
    <lineage>
        <taxon>Eukaryota</taxon>
        <taxon>Sar</taxon>
        <taxon>Rhizaria</taxon>
        <taxon>Retaria</taxon>
        <taxon>Foraminifera</taxon>
        <taxon>Monothalamids</taxon>
        <taxon>Reticulomyxidae</taxon>
        <taxon>Reticulomyxa</taxon>
    </lineage>
</organism>
<keyword evidence="1" id="KW-0732">Signal</keyword>
<proteinExistence type="predicted"/>
<feature type="chain" id="PRO_5004974967" evidence="1">
    <location>
        <begin position="24"/>
        <end position="121"/>
    </location>
</feature>
<comment type="caution">
    <text evidence="2">The sequence shown here is derived from an EMBL/GenBank/DDBJ whole genome shotgun (WGS) entry which is preliminary data.</text>
</comment>
<reference evidence="2 3" key="1">
    <citation type="journal article" date="2013" name="Curr. Biol.">
        <title>The Genome of the Foraminiferan Reticulomyxa filosa.</title>
        <authorList>
            <person name="Glockner G."/>
            <person name="Hulsmann N."/>
            <person name="Schleicher M."/>
            <person name="Noegel A.A."/>
            <person name="Eichinger L."/>
            <person name="Gallinger C."/>
            <person name="Pawlowski J."/>
            <person name="Sierra R."/>
            <person name="Euteneuer U."/>
            <person name="Pillet L."/>
            <person name="Moustafa A."/>
            <person name="Platzer M."/>
            <person name="Groth M."/>
            <person name="Szafranski K."/>
            <person name="Schliwa M."/>
        </authorList>
    </citation>
    <scope>NUCLEOTIDE SEQUENCE [LARGE SCALE GENOMIC DNA]</scope>
</reference>
<protein>
    <submittedName>
        <fullName evidence="2">Uncharacterized protein</fullName>
    </submittedName>
</protein>
<keyword evidence="3" id="KW-1185">Reference proteome</keyword>
<evidence type="ECO:0000313" key="2">
    <source>
        <dbReference type="EMBL" id="ETO04085.1"/>
    </source>
</evidence>
<feature type="non-terminal residue" evidence="2">
    <location>
        <position position="1"/>
    </location>
</feature>
<sequence>FFKKKKNFFFFFFFLWWYTLTPGTGSSGKSTIFAQLRKIYETPTPTLGFLGNAPTSEEVNQWEKNEMTTVIRQNCVQVLIGMIQKSLQMYKINPILYKECCILIHGKDYLGYHNVKSMKNE</sequence>
<evidence type="ECO:0000313" key="3">
    <source>
        <dbReference type="Proteomes" id="UP000023152"/>
    </source>
</evidence>
<dbReference type="EMBL" id="ASPP01030433">
    <property type="protein sequence ID" value="ETO04085.1"/>
    <property type="molecule type" value="Genomic_DNA"/>
</dbReference>
<name>X6LTM4_RETFI</name>
<feature type="signal peptide" evidence="1">
    <location>
        <begin position="1"/>
        <end position="23"/>
    </location>
</feature>
<gene>
    <name evidence="2" type="ORF">RFI_33317</name>
</gene>
<evidence type="ECO:0000256" key="1">
    <source>
        <dbReference type="SAM" id="SignalP"/>
    </source>
</evidence>
<accession>X6LTM4</accession>
<dbReference type="AlphaFoldDB" id="X6LTM4"/>
<dbReference type="Proteomes" id="UP000023152">
    <property type="component" value="Unassembled WGS sequence"/>
</dbReference>